<feature type="region of interest" description="Disordered" evidence="14">
    <location>
        <begin position="359"/>
        <end position="419"/>
    </location>
</feature>
<comment type="subcellular location">
    <subcellularLocation>
        <location evidence="1">Nucleus</location>
    </subcellularLocation>
</comment>
<keyword evidence="12" id="KW-0539">Nucleus</keyword>
<feature type="region of interest" description="Disordered" evidence="14">
    <location>
        <begin position="1"/>
        <end position="163"/>
    </location>
</feature>
<evidence type="ECO:0000256" key="12">
    <source>
        <dbReference type="ARBA" id="ARBA00023242"/>
    </source>
</evidence>
<dbReference type="AlphaFoldDB" id="A0A8H3CXE9"/>
<keyword evidence="5" id="KW-0227">DNA damage</keyword>
<name>A0A8H3CXE9_9AGAM</name>
<comment type="caution">
    <text evidence="18">The sequence shown here is derived from an EMBL/GenBank/DDBJ whole genome shotgun (WGS) entry which is preliminary data.</text>
</comment>
<evidence type="ECO:0000256" key="8">
    <source>
        <dbReference type="ARBA" id="ARBA00022806"/>
    </source>
</evidence>
<dbReference type="GO" id="GO:0006281">
    <property type="term" value="P:DNA repair"/>
    <property type="evidence" value="ECO:0007669"/>
    <property type="project" value="UniProtKB-KW"/>
</dbReference>
<dbReference type="SUPFAM" id="SSF52540">
    <property type="entry name" value="P-loop containing nucleoside triphosphate hydrolases"/>
    <property type="match status" value="2"/>
</dbReference>
<dbReference type="PANTHER" id="PTHR45626">
    <property type="entry name" value="TRANSCRIPTION TERMINATION FACTOR 2-RELATED"/>
    <property type="match status" value="1"/>
</dbReference>
<protein>
    <recommendedName>
        <fullName evidence="20">DNA repair protein RAD5</fullName>
    </recommendedName>
</protein>
<evidence type="ECO:0000256" key="11">
    <source>
        <dbReference type="ARBA" id="ARBA00023204"/>
    </source>
</evidence>
<feature type="domain" description="Helicase C-terminal" evidence="17">
    <location>
        <begin position="988"/>
        <end position="1154"/>
    </location>
</feature>
<evidence type="ECO:0000256" key="6">
    <source>
        <dbReference type="ARBA" id="ARBA00022771"/>
    </source>
</evidence>
<dbReference type="SMART" id="SM00910">
    <property type="entry name" value="HIRAN"/>
    <property type="match status" value="1"/>
</dbReference>
<sequence length="1159" mass="128657">MTHELSTTSGLDPSENDSEVPATTSEREQAEDNTATGHSASDLFFDIQDDELLEYERQKQKTVPETPLFRPPSSQGAPSPDRHDSPSEDIDWVPTDEERDPTPRAPSTTRTKSVPSSVITISDSEDEVVAPPPKKPKPAPAKPTTSSRANSTPAPSLPSRSQSAKPLDCAALFIGDLTVEAWSTVKGKGYLRPGELLRLERDGLPGKTSSKSKSNNIASITAAAKKKLGEDAIVRVVNSRGTEIGRVVTASARWIAKLLDKDLVHLSGLPLDPPSEFKHTGDNFKISLKAYLKASSFRPLPTGSKPVMNKALEKHLNANKKSSLFFEGAETAEEQELRERKIGLVTLFKEVGLRPKRSGFRDFAKKGGKATKKTSHAEPDDSTDSKSTKQGAGTGKKKATTTEMIGEGEEAEEAELEGEELNKNQLGDIYEKAQRGDKQLAFMDPADSFALTLRPYQQQALHWMYNLERGDVSARDSTSLHPLWEEYIFPFEEDDGVIDLCADERSFYFNPYSGELSLNFVKTQNHKKGGILADALLTLHLLEVGMGKSIMMSSLIHTSRGTPPTSSCTSGVLPAHSIIAAFGKRKRGDININQPIEPHATLLIAPISLLSQWQSELERSSKTDTLRTLVWHGLNRANLFEVLGPQATGEKPVDVVITSYGTLSSEYANVEKGKASQLYDTQWMRVVLDEAHYCKSRHTKNAKACYRLDSIYRWALTGTPIVNRLEDLYSLLCFLQYEPWSSFAYFKSFVTTPFLNRDPRAIEIIQVILENVLLRREKSMKDVDGNQIVELPPKVMTIEELTFSPEERRTYEELYIDAKKDFGVMDDAGTINKGFAHMFAQIMRLRQAVLHPDLVKTSKPDPGEVDMAGSDDGDDIHSNPQPSIDIREPSHGECPICFESIKSPVTIKECEHTGCRKCFTDFLAICQEKGAEVICPVCRASVDGELSCGISGLDVAKGESTGTVSSEESTLNFQKGVTNQEEFKSSTKIDALLRNLNEIRERDPSFRAIVFSQFTSFLGIIQKALDLHQFENMRLDGSMSQQQRSHALRTFALPSATPKIFCISLRAGGVGLNLTQAQYVFMMDFWWNRAAENQAIDRIHRIGQTRTVYVKHFVIKNTIEKRVLQIQKRKTAIVMGAFGKAGDKGTKESVQNMKLMFGD</sequence>
<dbReference type="GO" id="GO:0016818">
    <property type="term" value="F:hydrolase activity, acting on acid anhydrides, in phosphorus-containing anhydrides"/>
    <property type="evidence" value="ECO:0007669"/>
    <property type="project" value="InterPro"/>
</dbReference>
<gene>
    <name evidence="18" type="ORF">RDB_LOCUS153864</name>
</gene>
<dbReference type="Pfam" id="PF08797">
    <property type="entry name" value="HIRAN"/>
    <property type="match status" value="1"/>
</dbReference>
<evidence type="ECO:0000256" key="4">
    <source>
        <dbReference type="ARBA" id="ARBA00022741"/>
    </source>
</evidence>
<keyword evidence="3" id="KW-0479">Metal-binding</keyword>
<evidence type="ECO:0000259" key="16">
    <source>
        <dbReference type="PROSITE" id="PS51192"/>
    </source>
</evidence>
<dbReference type="Proteomes" id="UP000663888">
    <property type="component" value="Unassembled WGS sequence"/>
</dbReference>
<organism evidence="18 19">
    <name type="scientific">Rhizoctonia solani</name>
    <dbReference type="NCBI Taxonomy" id="456999"/>
    <lineage>
        <taxon>Eukaryota</taxon>
        <taxon>Fungi</taxon>
        <taxon>Dikarya</taxon>
        <taxon>Basidiomycota</taxon>
        <taxon>Agaricomycotina</taxon>
        <taxon>Agaricomycetes</taxon>
        <taxon>Cantharellales</taxon>
        <taxon>Ceratobasidiaceae</taxon>
        <taxon>Rhizoctonia</taxon>
    </lineage>
</organism>
<dbReference type="CDD" id="cd18793">
    <property type="entry name" value="SF2_C_SNF"/>
    <property type="match status" value="1"/>
</dbReference>
<dbReference type="InterPro" id="IPR013083">
    <property type="entry name" value="Znf_RING/FYVE/PHD"/>
</dbReference>
<dbReference type="GO" id="GO:0005524">
    <property type="term" value="F:ATP binding"/>
    <property type="evidence" value="ECO:0007669"/>
    <property type="project" value="UniProtKB-KW"/>
</dbReference>
<dbReference type="SMART" id="SM00490">
    <property type="entry name" value="HELICc"/>
    <property type="match status" value="1"/>
</dbReference>
<dbReference type="InterPro" id="IPR014001">
    <property type="entry name" value="Helicase_ATP-bd"/>
</dbReference>
<dbReference type="Pfam" id="PF00176">
    <property type="entry name" value="SNF2-rel_dom"/>
    <property type="match status" value="1"/>
</dbReference>
<dbReference type="InterPro" id="IPR014905">
    <property type="entry name" value="HIRAN"/>
</dbReference>
<keyword evidence="4" id="KW-0547">Nucleotide-binding</keyword>
<keyword evidence="7" id="KW-0378">Hydrolase</keyword>
<keyword evidence="11" id="KW-0234">DNA repair</keyword>
<evidence type="ECO:0000313" key="19">
    <source>
        <dbReference type="Proteomes" id="UP000663888"/>
    </source>
</evidence>
<comment type="similarity">
    <text evidence="2">Belongs to the SNF2/RAD54 helicase family.</text>
</comment>
<evidence type="ECO:0008006" key="20">
    <source>
        <dbReference type="Google" id="ProtNLM"/>
    </source>
</evidence>
<dbReference type="EMBL" id="CAJMWX010001671">
    <property type="protein sequence ID" value="CAE6501552.1"/>
    <property type="molecule type" value="Genomic_DNA"/>
</dbReference>
<accession>A0A8H3CXE9</accession>
<evidence type="ECO:0000256" key="2">
    <source>
        <dbReference type="ARBA" id="ARBA00007025"/>
    </source>
</evidence>
<dbReference type="InterPro" id="IPR038718">
    <property type="entry name" value="SNF2-like_sf"/>
</dbReference>
<dbReference type="PROSITE" id="PS50089">
    <property type="entry name" value="ZF_RING_2"/>
    <property type="match status" value="1"/>
</dbReference>
<dbReference type="CDD" id="cd18008">
    <property type="entry name" value="DEXDc_SHPRH-like"/>
    <property type="match status" value="1"/>
</dbReference>
<dbReference type="GO" id="GO:0005634">
    <property type="term" value="C:nucleus"/>
    <property type="evidence" value="ECO:0007669"/>
    <property type="project" value="UniProtKB-SubCell"/>
</dbReference>
<feature type="compositionally biased region" description="Basic and acidic residues" evidence="14">
    <location>
        <begin position="375"/>
        <end position="387"/>
    </location>
</feature>
<evidence type="ECO:0000256" key="13">
    <source>
        <dbReference type="PROSITE-ProRule" id="PRU00175"/>
    </source>
</evidence>
<evidence type="ECO:0000256" key="9">
    <source>
        <dbReference type="ARBA" id="ARBA00022833"/>
    </source>
</evidence>
<dbReference type="InterPro" id="IPR027417">
    <property type="entry name" value="P-loop_NTPase"/>
</dbReference>
<dbReference type="Gene3D" id="3.30.40.10">
    <property type="entry name" value="Zinc/RING finger domain, C3HC4 (zinc finger)"/>
    <property type="match status" value="1"/>
</dbReference>
<keyword evidence="10" id="KW-0067">ATP-binding</keyword>
<evidence type="ECO:0000259" key="17">
    <source>
        <dbReference type="PROSITE" id="PS51194"/>
    </source>
</evidence>
<keyword evidence="8" id="KW-0347">Helicase</keyword>
<dbReference type="PANTHER" id="PTHR45626:SF22">
    <property type="entry name" value="DNA REPAIR PROTEIN RAD5"/>
    <property type="match status" value="1"/>
</dbReference>
<evidence type="ECO:0000256" key="10">
    <source>
        <dbReference type="ARBA" id="ARBA00022840"/>
    </source>
</evidence>
<dbReference type="InterPro" id="IPR000330">
    <property type="entry name" value="SNF2_N"/>
</dbReference>
<evidence type="ECO:0000313" key="18">
    <source>
        <dbReference type="EMBL" id="CAE6501552.1"/>
    </source>
</evidence>
<proteinExistence type="inferred from homology"/>
<dbReference type="SUPFAM" id="SSF57850">
    <property type="entry name" value="RING/U-box"/>
    <property type="match status" value="1"/>
</dbReference>
<dbReference type="PROSITE" id="PS51192">
    <property type="entry name" value="HELICASE_ATP_BIND_1"/>
    <property type="match status" value="1"/>
</dbReference>
<dbReference type="SMART" id="SM00184">
    <property type="entry name" value="RING"/>
    <property type="match status" value="1"/>
</dbReference>
<keyword evidence="6 13" id="KW-0863">Zinc-finger</keyword>
<feature type="compositionally biased region" description="Polar residues" evidence="14">
    <location>
        <begin position="105"/>
        <end position="122"/>
    </location>
</feature>
<dbReference type="GO" id="GO:0008270">
    <property type="term" value="F:zinc ion binding"/>
    <property type="evidence" value="ECO:0007669"/>
    <property type="project" value="UniProtKB-KW"/>
</dbReference>
<keyword evidence="9" id="KW-0862">Zinc</keyword>
<dbReference type="InterPro" id="IPR049730">
    <property type="entry name" value="SNF2/RAD54-like_C"/>
</dbReference>
<feature type="compositionally biased region" description="Acidic residues" evidence="14">
    <location>
        <begin position="406"/>
        <end position="419"/>
    </location>
</feature>
<reference evidence="18" key="1">
    <citation type="submission" date="2021-01" db="EMBL/GenBank/DDBJ databases">
        <authorList>
            <person name="Kaushik A."/>
        </authorList>
    </citation>
    <scope>NUCLEOTIDE SEQUENCE</scope>
    <source>
        <strain evidence="18">AG4-R118</strain>
    </source>
</reference>
<feature type="compositionally biased region" description="Polar residues" evidence="14">
    <location>
        <begin position="1"/>
        <end position="11"/>
    </location>
</feature>
<dbReference type="GO" id="GO:0004386">
    <property type="term" value="F:helicase activity"/>
    <property type="evidence" value="ECO:0007669"/>
    <property type="project" value="UniProtKB-KW"/>
</dbReference>
<evidence type="ECO:0000256" key="5">
    <source>
        <dbReference type="ARBA" id="ARBA00022763"/>
    </source>
</evidence>
<feature type="domain" description="Helicase ATP-binding" evidence="16">
    <location>
        <begin position="637"/>
        <end position="738"/>
    </location>
</feature>
<dbReference type="InterPro" id="IPR001650">
    <property type="entry name" value="Helicase_C-like"/>
</dbReference>
<dbReference type="Gene3D" id="3.40.50.300">
    <property type="entry name" value="P-loop containing nucleotide triphosphate hydrolases"/>
    <property type="match status" value="1"/>
</dbReference>
<evidence type="ECO:0000256" key="14">
    <source>
        <dbReference type="SAM" id="MobiDB-lite"/>
    </source>
</evidence>
<dbReference type="Pfam" id="PF13923">
    <property type="entry name" value="zf-C3HC4_2"/>
    <property type="match status" value="1"/>
</dbReference>
<dbReference type="Gene3D" id="3.40.50.10810">
    <property type="entry name" value="Tandem AAA-ATPase domain"/>
    <property type="match status" value="1"/>
</dbReference>
<evidence type="ECO:0000259" key="15">
    <source>
        <dbReference type="PROSITE" id="PS50089"/>
    </source>
</evidence>
<dbReference type="PROSITE" id="PS51194">
    <property type="entry name" value="HELICASE_CTER"/>
    <property type="match status" value="1"/>
</dbReference>
<evidence type="ECO:0000256" key="3">
    <source>
        <dbReference type="ARBA" id="ARBA00022723"/>
    </source>
</evidence>
<feature type="compositionally biased region" description="Polar residues" evidence="14">
    <location>
        <begin position="144"/>
        <end position="163"/>
    </location>
</feature>
<feature type="domain" description="RING-type" evidence="15">
    <location>
        <begin position="894"/>
        <end position="939"/>
    </location>
</feature>
<dbReference type="SMART" id="SM00487">
    <property type="entry name" value="DEXDc"/>
    <property type="match status" value="1"/>
</dbReference>
<dbReference type="InterPro" id="IPR050628">
    <property type="entry name" value="SNF2_RAD54_helicase_TF"/>
</dbReference>
<dbReference type="Pfam" id="PF00271">
    <property type="entry name" value="Helicase_C"/>
    <property type="match status" value="1"/>
</dbReference>
<feature type="compositionally biased region" description="Acidic residues" evidence="14">
    <location>
        <begin position="87"/>
        <end position="99"/>
    </location>
</feature>
<dbReference type="InterPro" id="IPR001841">
    <property type="entry name" value="Znf_RING"/>
</dbReference>
<evidence type="ECO:0000256" key="7">
    <source>
        <dbReference type="ARBA" id="ARBA00022801"/>
    </source>
</evidence>
<dbReference type="GO" id="GO:0008094">
    <property type="term" value="F:ATP-dependent activity, acting on DNA"/>
    <property type="evidence" value="ECO:0007669"/>
    <property type="project" value="TreeGrafter"/>
</dbReference>
<feature type="compositionally biased region" description="Pro residues" evidence="14">
    <location>
        <begin position="130"/>
        <end position="141"/>
    </location>
</feature>
<evidence type="ECO:0000256" key="1">
    <source>
        <dbReference type="ARBA" id="ARBA00004123"/>
    </source>
</evidence>
<dbReference type="GO" id="GO:0003676">
    <property type="term" value="F:nucleic acid binding"/>
    <property type="evidence" value="ECO:0007669"/>
    <property type="project" value="InterPro"/>
</dbReference>